<evidence type="ECO:0000313" key="1">
    <source>
        <dbReference type="EMBL" id="RMI36288.1"/>
    </source>
</evidence>
<dbReference type="AlphaFoldDB" id="A0A3M2LNC6"/>
<protein>
    <submittedName>
        <fullName evidence="1">Uncharacterized protein</fullName>
    </submittedName>
</protein>
<keyword evidence="2" id="KW-1185">Reference proteome</keyword>
<accession>A0A3M2LNC6</accession>
<proteinExistence type="predicted"/>
<name>A0A3M2LNC6_9ACTN</name>
<sequence>MTDARTTRATLLRGWRCRLNRPRTRSSCRVRTILERLVSTTARTNRTADTAPMTTAAVRPSSNTAVVARIGPTTAMMARLIQAFRLLGRSTRSR</sequence>
<gene>
    <name evidence="1" type="ORF">EBO15_39085</name>
</gene>
<reference evidence="1 2" key="1">
    <citation type="submission" date="2018-10" db="EMBL/GenBank/DDBJ databases">
        <title>Isolation from soil.</title>
        <authorList>
            <person name="Hu J."/>
        </authorList>
    </citation>
    <scope>NUCLEOTIDE SEQUENCE [LARGE SCALE GENOMIC DNA]</scope>
    <source>
        <strain evidence="1 2">NEAU-Ht49</strain>
    </source>
</reference>
<evidence type="ECO:0000313" key="2">
    <source>
        <dbReference type="Proteomes" id="UP000282674"/>
    </source>
</evidence>
<dbReference type="Proteomes" id="UP000282674">
    <property type="component" value="Unassembled WGS sequence"/>
</dbReference>
<comment type="caution">
    <text evidence="1">The sequence shown here is derived from an EMBL/GenBank/DDBJ whole genome shotgun (WGS) entry which is preliminary data.</text>
</comment>
<dbReference type="EMBL" id="RFFG01000142">
    <property type="protein sequence ID" value="RMI36288.1"/>
    <property type="molecule type" value="Genomic_DNA"/>
</dbReference>
<organism evidence="1 2">
    <name type="scientific">Actinomadura harenae</name>
    <dbReference type="NCBI Taxonomy" id="2483351"/>
    <lineage>
        <taxon>Bacteria</taxon>
        <taxon>Bacillati</taxon>
        <taxon>Actinomycetota</taxon>
        <taxon>Actinomycetes</taxon>
        <taxon>Streptosporangiales</taxon>
        <taxon>Thermomonosporaceae</taxon>
        <taxon>Actinomadura</taxon>
    </lineage>
</organism>